<protein>
    <recommendedName>
        <fullName evidence="2">Non-canonical purine NTP pyrophosphatase</fullName>
    </recommendedName>
</protein>
<sequence length="33" mass="3795">MPNQLFLATTNIGKIQEFKLLLKESKYSLVTPK</sequence>
<name>A0A382XCA6_9ZZZZ</name>
<accession>A0A382XCA6</accession>
<reference evidence="1" key="1">
    <citation type="submission" date="2018-05" db="EMBL/GenBank/DDBJ databases">
        <authorList>
            <person name="Lanie J.A."/>
            <person name="Ng W.-L."/>
            <person name="Kazmierczak K.M."/>
            <person name="Andrzejewski T.M."/>
            <person name="Davidsen T.M."/>
            <person name="Wayne K.J."/>
            <person name="Tettelin H."/>
            <person name="Glass J.I."/>
            <person name="Rusch D."/>
            <person name="Podicherti R."/>
            <person name="Tsui H.-C.T."/>
            <person name="Winkler M.E."/>
        </authorList>
    </citation>
    <scope>NUCLEOTIDE SEQUENCE</scope>
</reference>
<dbReference type="EMBL" id="UINC01166500">
    <property type="protein sequence ID" value="SVD68489.1"/>
    <property type="molecule type" value="Genomic_DNA"/>
</dbReference>
<organism evidence="1">
    <name type="scientific">marine metagenome</name>
    <dbReference type="NCBI Taxonomy" id="408172"/>
    <lineage>
        <taxon>unclassified sequences</taxon>
        <taxon>metagenomes</taxon>
        <taxon>ecological metagenomes</taxon>
    </lineage>
</organism>
<proteinExistence type="predicted"/>
<evidence type="ECO:0008006" key="2">
    <source>
        <dbReference type="Google" id="ProtNLM"/>
    </source>
</evidence>
<evidence type="ECO:0000313" key="1">
    <source>
        <dbReference type="EMBL" id="SVD68489.1"/>
    </source>
</evidence>
<feature type="non-terminal residue" evidence="1">
    <location>
        <position position="33"/>
    </location>
</feature>
<dbReference type="AlphaFoldDB" id="A0A382XCA6"/>
<gene>
    <name evidence="1" type="ORF">METZ01_LOCUS421343</name>
</gene>